<keyword evidence="1" id="KW-0969">Cilium</keyword>
<dbReference type="InterPro" id="IPR019704">
    <property type="entry name" value="Flagellar_assmbl_FliX_class2"/>
</dbReference>
<keyword evidence="1" id="KW-0282">Flagellum</keyword>
<organism evidence="1 2">
    <name type="scientific">Methylobacterium brachythecii</name>
    <dbReference type="NCBI Taxonomy" id="1176177"/>
    <lineage>
        <taxon>Bacteria</taxon>
        <taxon>Pseudomonadati</taxon>
        <taxon>Pseudomonadota</taxon>
        <taxon>Alphaproteobacteria</taxon>
        <taxon>Hyphomicrobiales</taxon>
        <taxon>Methylobacteriaceae</taxon>
        <taxon>Methylobacterium</taxon>
    </lineage>
</organism>
<comment type="caution">
    <text evidence="1">The sequence shown here is derived from an EMBL/GenBank/DDBJ whole genome shotgun (WGS) entry which is preliminary data.</text>
</comment>
<dbReference type="EMBL" id="BSPG01000022">
    <property type="protein sequence ID" value="GLS45436.1"/>
    <property type="molecule type" value="Genomic_DNA"/>
</dbReference>
<accession>A0ABQ6D5V8</accession>
<dbReference type="Pfam" id="PF10768">
    <property type="entry name" value="FliX"/>
    <property type="match status" value="1"/>
</dbReference>
<proteinExistence type="predicted"/>
<protein>
    <submittedName>
        <fullName evidence="1">Flagellar assembly protein FliX</fullName>
    </submittedName>
</protein>
<evidence type="ECO:0000313" key="2">
    <source>
        <dbReference type="Proteomes" id="UP001156881"/>
    </source>
</evidence>
<keyword evidence="1" id="KW-0966">Cell projection</keyword>
<evidence type="ECO:0000313" key="1">
    <source>
        <dbReference type="EMBL" id="GLS45436.1"/>
    </source>
</evidence>
<sequence length="154" mass="16294">MMAPVSFPARIMRVEQRFAATAAGPANAGRRADAARAFSLTEGAQQARVGTSATTQTGMLAGLDAILTLQGNEDAPQERRRRSVKRGHDLLDGLDRLKAAILGGRVATHELQTIAGRLADRAESSGDPRLDGLVAEIELRAAVELAKLEALRGV</sequence>
<dbReference type="Proteomes" id="UP001156881">
    <property type="component" value="Unassembled WGS sequence"/>
</dbReference>
<gene>
    <name evidence="1" type="primary">fliX</name>
    <name evidence="1" type="ORF">GCM10007884_34260</name>
</gene>
<reference evidence="2" key="1">
    <citation type="journal article" date="2019" name="Int. J. Syst. Evol. Microbiol.">
        <title>The Global Catalogue of Microorganisms (GCM) 10K type strain sequencing project: providing services to taxonomists for standard genome sequencing and annotation.</title>
        <authorList>
            <consortium name="The Broad Institute Genomics Platform"/>
            <consortium name="The Broad Institute Genome Sequencing Center for Infectious Disease"/>
            <person name="Wu L."/>
            <person name="Ma J."/>
        </authorList>
    </citation>
    <scope>NUCLEOTIDE SEQUENCE [LARGE SCALE GENOMIC DNA]</scope>
    <source>
        <strain evidence="2">NBRC 107710</strain>
    </source>
</reference>
<keyword evidence="2" id="KW-1185">Reference proteome</keyword>
<name>A0ABQ6D5V8_9HYPH</name>